<dbReference type="Gene3D" id="1.20.1280.50">
    <property type="match status" value="1"/>
</dbReference>
<dbReference type="InterPro" id="IPR036047">
    <property type="entry name" value="F-box-like_dom_sf"/>
</dbReference>
<dbReference type="PANTHER" id="PTHR31900">
    <property type="entry name" value="F-BOX/RNI SUPERFAMILY PROTEIN-RELATED"/>
    <property type="match status" value="1"/>
</dbReference>
<dbReference type="PANTHER" id="PTHR31900:SF30">
    <property type="entry name" value="SUPERFAMILY PROTEIN, PUTATIVE-RELATED"/>
    <property type="match status" value="1"/>
</dbReference>
<evidence type="ECO:0000313" key="2">
    <source>
        <dbReference type="EMBL" id="KAJ9537463.1"/>
    </source>
</evidence>
<dbReference type="InterPro" id="IPR055357">
    <property type="entry name" value="LRR_At1g61320_AtMIF1"/>
</dbReference>
<dbReference type="Gene3D" id="3.80.10.10">
    <property type="entry name" value="Ribonuclease Inhibitor"/>
    <property type="match status" value="2"/>
</dbReference>
<dbReference type="EMBL" id="JARYMX010000008">
    <property type="protein sequence ID" value="KAJ9537463.1"/>
    <property type="molecule type" value="Genomic_DNA"/>
</dbReference>
<dbReference type="PROSITE" id="PS50181">
    <property type="entry name" value="FBOX"/>
    <property type="match status" value="1"/>
</dbReference>
<proteinExistence type="predicted"/>
<dbReference type="InterPro" id="IPR001810">
    <property type="entry name" value="F-box_dom"/>
</dbReference>
<dbReference type="SUPFAM" id="SSF81383">
    <property type="entry name" value="F-box domain"/>
    <property type="match status" value="2"/>
</dbReference>
<dbReference type="Pfam" id="PF23622">
    <property type="entry name" value="LRR_At1g61320_AtMIF1"/>
    <property type="match status" value="1"/>
</dbReference>
<comment type="caution">
    <text evidence="2">The sequence shown here is derived from an EMBL/GenBank/DDBJ whole genome shotgun (WGS) entry which is preliminary data.</text>
</comment>
<gene>
    <name evidence="2" type="ORF">OSB04_030196</name>
</gene>
<reference evidence="2" key="1">
    <citation type="submission" date="2023-03" db="EMBL/GenBank/DDBJ databases">
        <title>Chromosome-scale reference genome and RAD-based genetic map of yellow starthistle (Centaurea solstitialis) reveal putative structural variation and QTLs associated with invader traits.</title>
        <authorList>
            <person name="Reatini B."/>
            <person name="Cang F.A."/>
            <person name="Jiang Q."/>
            <person name="Mckibben M.T.W."/>
            <person name="Barker M.S."/>
            <person name="Rieseberg L.H."/>
            <person name="Dlugosch K.M."/>
        </authorList>
    </citation>
    <scope>NUCLEOTIDE SEQUENCE</scope>
    <source>
        <strain evidence="2">CAN-66</strain>
        <tissue evidence="2">Leaf</tissue>
    </source>
</reference>
<dbReference type="SUPFAM" id="SSF52047">
    <property type="entry name" value="RNI-like"/>
    <property type="match status" value="2"/>
</dbReference>
<feature type="domain" description="F-box" evidence="1">
    <location>
        <begin position="1"/>
        <end position="54"/>
    </location>
</feature>
<dbReference type="InterPro" id="IPR032675">
    <property type="entry name" value="LRR_dom_sf"/>
</dbReference>
<evidence type="ECO:0000313" key="3">
    <source>
        <dbReference type="Proteomes" id="UP001172457"/>
    </source>
</evidence>
<accession>A0AA38S7Z4</accession>
<dbReference type="Pfam" id="PF12937">
    <property type="entry name" value="F-box-like"/>
    <property type="match status" value="1"/>
</dbReference>
<protein>
    <recommendedName>
        <fullName evidence="1">F-box domain-containing protein</fullName>
    </recommendedName>
</protein>
<sequence length="814" mass="90774">MDLDSLPDCVVQHILSKLSNADDVASCNCVCKKWKHSMSYRKSLCFPRGVFENLTGAQTPDSIVMQMVSSASQLEKLVVCCPFTDAGLASWLLAVGSSLKKLELRFTANKHCRAEVECLGAARNLTSLRLLRVVITRSPKWDVFQKLQKLEIYETEMEDSGFMEALRATPNLTRLVVSHCRGLSTICIELLELQHCKFDVYGINDRSLTLKAPKIEFLKVGGCNCIRVDTVNCLKTLSINTWHYNVAKVELGDNLMALESLCVKGDKWGTDLMSKILQLATQVKHLRVEAAVPFPEIDFVDFFKSHPKLKSFYICGGIIDALCNNHMTSIKNVDSSFVIPCLEEVVISLSEKHTLNAKNKSRMIESLLKYGNKLKNININVWTSPSKDDCAVDFSKDIHRTDMDSLPDGVVRHILSRVSNAKDVAFCNYVSNKWKHKSLCFPSGIFENLTGPQTPDSIVMKMVSSVSQLEELVVSCPFTDTGLAAWLLVVGSSLKKLELHFTADGSPRTGLECLGAAKNLRNWRNFIEIHGARLEDSGFTEALRGTPNLTRLVVTRCRGLFTVCIELLELGHCEYHVENSSSPSLTLKAPKIQHLKVDGCNCIRVENASCLKTLSIDTGGSNVTMVELGDNLMALESLCFRDYGSPSDVISKILQLATQVKHLQVGDFWINHEVVPFPEIDFVDFFKSHPKLESLDIRGGIIDAICNNHMTSIKNVAISSKSKLYTGLASAKKLRVDSSFLIPCLEEVTTALTEKQTSNAKKKSRMIESLLKYGNKLKNINIKISTHNMDDDGAFDFSKEIQRLKSLFVFLIVY</sequence>
<dbReference type="InterPro" id="IPR050232">
    <property type="entry name" value="FBL13/AtMIF1-like"/>
</dbReference>
<dbReference type="Proteomes" id="UP001172457">
    <property type="component" value="Chromosome 8"/>
</dbReference>
<evidence type="ECO:0000259" key="1">
    <source>
        <dbReference type="PROSITE" id="PS50181"/>
    </source>
</evidence>
<name>A0AA38S7Z4_9ASTR</name>
<dbReference type="AlphaFoldDB" id="A0AA38S7Z4"/>
<keyword evidence="3" id="KW-1185">Reference proteome</keyword>
<organism evidence="2 3">
    <name type="scientific">Centaurea solstitialis</name>
    <name type="common">yellow star-thistle</name>
    <dbReference type="NCBI Taxonomy" id="347529"/>
    <lineage>
        <taxon>Eukaryota</taxon>
        <taxon>Viridiplantae</taxon>
        <taxon>Streptophyta</taxon>
        <taxon>Embryophyta</taxon>
        <taxon>Tracheophyta</taxon>
        <taxon>Spermatophyta</taxon>
        <taxon>Magnoliopsida</taxon>
        <taxon>eudicotyledons</taxon>
        <taxon>Gunneridae</taxon>
        <taxon>Pentapetalae</taxon>
        <taxon>asterids</taxon>
        <taxon>campanulids</taxon>
        <taxon>Asterales</taxon>
        <taxon>Asteraceae</taxon>
        <taxon>Carduoideae</taxon>
        <taxon>Cardueae</taxon>
        <taxon>Centaureinae</taxon>
        <taxon>Centaurea</taxon>
    </lineage>
</organism>